<organism evidence="3 4">
    <name type="scientific">Blautia obeum</name>
    <dbReference type="NCBI Taxonomy" id="40520"/>
    <lineage>
        <taxon>Bacteria</taxon>
        <taxon>Bacillati</taxon>
        <taxon>Bacillota</taxon>
        <taxon>Clostridia</taxon>
        <taxon>Lachnospirales</taxon>
        <taxon>Lachnospiraceae</taxon>
        <taxon>Blautia</taxon>
    </lineage>
</organism>
<keyword evidence="2" id="KW-0732">Signal</keyword>
<feature type="region of interest" description="Disordered" evidence="1">
    <location>
        <begin position="127"/>
        <end position="206"/>
    </location>
</feature>
<dbReference type="AlphaFoldDB" id="A0A414J9P3"/>
<evidence type="ECO:0000256" key="2">
    <source>
        <dbReference type="SAM" id="SignalP"/>
    </source>
</evidence>
<name>A0A414J9P3_9FIRM</name>
<comment type="caution">
    <text evidence="3">The sequence shown here is derived from an EMBL/GenBank/DDBJ whole genome shotgun (WGS) entry which is preliminary data.</text>
</comment>
<proteinExistence type="predicted"/>
<gene>
    <name evidence="3" type="ORF">DW740_02630</name>
</gene>
<evidence type="ECO:0000313" key="4">
    <source>
        <dbReference type="Proteomes" id="UP000283745"/>
    </source>
</evidence>
<dbReference type="EMBL" id="QSKF01000002">
    <property type="protein sequence ID" value="RHE41230.1"/>
    <property type="molecule type" value="Genomic_DNA"/>
</dbReference>
<feature type="signal peptide" evidence="2">
    <location>
        <begin position="1"/>
        <end position="28"/>
    </location>
</feature>
<feature type="compositionally biased region" description="Basic and acidic residues" evidence="1">
    <location>
        <begin position="132"/>
        <end position="177"/>
    </location>
</feature>
<evidence type="ECO:0000256" key="1">
    <source>
        <dbReference type="SAM" id="MobiDB-lite"/>
    </source>
</evidence>
<protein>
    <submittedName>
        <fullName evidence="3">Uncharacterized protein</fullName>
    </submittedName>
</protein>
<dbReference type="Proteomes" id="UP000283745">
    <property type="component" value="Unassembled WGS sequence"/>
</dbReference>
<evidence type="ECO:0000313" key="3">
    <source>
        <dbReference type="EMBL" id="RHE41230.1"/>
    </source>
</evidence>
<sequence length="447" mass="49514">MRRNRKSRILAILLVVSMIGSSAIYVQAAEVNITPAAEAEDPDTDIEICGEEHEMKEVQVVEPTCTEAGYVLWKCQSCGYEEKRDLQKALGHDLEVVSTEEATEDTPGKVVYKCKREKCDYTETNIISVKEPGTDGKEDNKDNDKDNNPGNNEKPDGPADLNENDKTDNNGETKPDTGNESDEDSDKTEEPAVDEEELPDVDVDEEYATYASSTSTEVVAEYDPTTASHTIKVAKDAKHPEEVEEIEGKTVADNTARISRDEQGNITDLAISTEIEKIKNGFSFTSEAKTLKSISIINAKDLSNDWFTLNAGKTAGELGIHVEYEKDKITLTLTENNKMLNIVKVIEDETTITMKTSTGGSFVIRKNLQKFSTDLDGAVKGTKNRIVLKGTEGAKPSVELSYVKETENKENAEDSANADENANEEHYWIRAYNDEVEDPIVITVYKK</sequence>
<feature type="chain" id="PRO_5019298608" evidence="2">
    <location>
        <begin position="29"/>
        <end position="447"/>
    </location>
</feature>
<dbReference type="RefSeq" id="WP_118050012.1">
    <property type="nucleotide sequence ID" value="NZ_CABJFK010000002.1"/>
</dbReference>
<feature type="compositionally biased region" description="Acidic residues" evidence="1">
    <location>
        <begin position="179"/>
        <end position="206"/>
    </location>
</feature>
<reference evidence="3 4" key="1">
    <citation type="submission" date="2018-08" db="EMBL/GenBank/DDBJ databases">
        <title>A genome reference for cultivated species of the human gut microbiota.</title>
        <authorList>
            <person name="Zou Y."/>
            <person name="Xue W."/>
            <person name="Luo G."/>
        </authorList>
    </citation>
    <scope>NUCLEOTIDE SEQUENCE [LARGE SCALE GENOMIC DNA]</scope>
    <source>
        <strain evidence="3 4">AM28-23</strain>
    </source>
</reference>
<accession>A0A414J9P3</accession>